<feature type="compositionally biased region" description="Polar residues" evidence="1">
    <location>
        <begin position="51"/>
        <end position="60"/>
    </location>
</feature>
<comment type="caution">
    <text evidence="2">The sequence shown here is derived from an EMBL/GenBank/DDBJ whole genome shotgun (WGS) entry which is preliminary data.</text>
</comment>
<organism evidence="2 3">
    <name type="scientific">Protopolystoma xenopodis</name>
    <dbReference type="NCBI Taxonomy" id="117903"/>
    <lineage>
        <taxon>Eukaryota</taxon>
        <taxon>Metazoa</taxon>
        <taxon>Spiralia</taxon>
        <taxon>Lophotrochozoa</taxon>
        <taxon>Platyhelminthes</taxon>
        <taxon>Monogenea</taxon>
        <taxon>Polyopisthocotylea</taxon>
        <taxon>Polystomatidea</taxon>
        <taxon>Polystomatidae</taxon>
        <taxon>Protopolystoma</taxon>
    </lineage>
</organism>
<evidence type="ECO:0000313" key="2">
    <source>
        <dbReference type="EMBL" id="VEL29970.1"/>
    </source>
</evidence>
<name>A0A448X7F2_9PLAT</name>
<keyword evidence="3" id="KW-1185">Reference proteome</keyword>
<accession>A0A448X7F2</accession>
<protein>
    <submittedName>
        <fullName evidence="2">Uncharacterized protein</fullName>
    </submittedName>
</protein>
<feature type="compositionally biased region" description="Polar residues" evidence="1">
    <location>
        <begin position="76"/>
        <end position="89"/>
    </location>
</feature>
<feature type="region of interest" description="Disordered" evidence="1">
    <location>
        <begin position="48"/>
        <end position="95"/>
    </location>
</feature>
<evidence type="ECO:0000256" key="1">
    <source>
        <dbReference type="SAM" id="MobiDB-lite"/>
    </source>
</evidence>
<dbReference type="AlphaFoldDB" id="A0A448X7F2"/>
<reference evidence="2" key="1">
    <citation type="submission" date="2018-11" db="EMBL/GenBank/DDBJ databases">
        <authorList>
            <consortium name="Pathogen Informatics"/>
        </authorList>
    </citation>
    <scope>NUCLEOTIDE SEQUENCE</scope>
</reference>
<evidence type="ECO:0000313" key="3">
    <source>
        <dbReference type="Proteomes" id="UP000784294"/>
    </source>
</evidence>
<dbReference type="EMBL" id="CAAALY010108124">
    <property type="protein sequence ID" value="VEL29970.1"/>
    <property type="molecule type" value="Genomic_DNA"/>
</dbReference>
<sequence>MTLSGHPSEATSTFKISNVAEHDVLWPTNFNSTCPEFFTEAPASTAIMPLPNTTSPTSHAKSLLPGATLPPPSLDQPPNLSPVIQSLQAPPTPPPRVHWPNIIHSSATLNIHYWIP</sequence>
<proteinExistence type="predicted"/>
<gene>
    <name evidence="2" type="ORF">PXEA_LOCUS23410</name>
</gene>
<dbReference type="Proteomes" id="UP000784294">
    <property type="component" value="Unassembled WGS sequence"/>
</dbReference>